<gene>
    <name evidence="3" type="ORF">V7S43_003568</name>
</gene>
<protein>
    <recommendedName>
        <fullName evidence="2">SET domain-containing protein</fullName>
    </recommendedName>
</protein>
<accession>A0ABD3FZD2</accession>
<reference evidence="3 4" key="1">
    <citation type="submission" date="2024-09" db="EMBL/GenBank/DDBJ databases">
        <title>Genome sequencing and assembly of Phytophthora oleae, isolate VK10A, causative agent of rot of olive drupes.</title>
        <authorList>
            <person name="Conti Taguali S."/>
            <person name="Riolo M."/>
            <person name="La Spada F."/>
            <person name="Cacciola S.O."/>
            <person name="Dionisio G."/>
        </authorList>
    </citation>
    <scope>NUCLEOTIDE SEQUENCE [LARGE SCALE GENOMIC DNA]</scope>
    <source>
        <strain evidence="3 4">VK10A</strain>
    </source>
</reference>
<dbReference type="SUPFAM" id="SSF82199">
    <property type="entry name" value="SET domain"/>
    <property type="match status" value="1"/>
</dbReference>
<name>A0ABD3FZD2_9STRA</name>
<dbReference type="PANTHER" id="PTHR13271:SF34">
    <property type="entry name" value="N-LYSINE METHYLTRANSFERASE SETD6"/>
    <property type="match status" value="1"/>
</dbReference>
<sequence length="419" mass="46589">MTSPLLEWVATHESHVTVAAALIDPVFPVASYGEDDRSIVAQSEFESGAQLVTLRSGAFLNGSHWLENYDAEDKLKLQEKINKLQLSGTVKTTLALLAELARGDKSDFHGYIQQLPTTISLPFSWDEKLREKLKITTASPILDDKLVMNMFENYAEPLAKEFPTVWPREVSTIEKFQWAYSMVSSRAFKVADTSEPTLLPVIDMANHAAENPVAHIVKTESGSFQLVALRKVEKNEPVTISYGDLSNAQLLCRYGFVLPSLVPSDSIHITSSELTAAFKECSRNSEDEDDEDVEDDVPQIGKGKGKAKANPFKRRKLEIDNSLFFSLHGDAEQEFGLGDALLSFVMASNLPTEQLYDALAVVLQEKDKRYSDLLSESEDSSAEVNAIHQLSQHERLVCRRILLGLMSLEEGSDSSDEED</sequence>
<comment type="caution">
    <text evidence="3">The sequence shown here is derived from an EMBL/GenBank/DDBJ whole genome shotgun (WGS) entry which is preliminary data.</text>
</comment>
<organism evidence="3 4">
    <name type="scientific">Phytophthora oleae</name>
    <dbReference type="NCBI Taxonomy" id="2107226"/>
    <lineage>
        <taxon>Eukaryota</taxon>
        <taxon>Sar</taxon>
        <taxon>Stramenopiles</taxon>
        <taxon>Oomycota</taxon>
        <taxon>Peronosporomycetes</taxon>
        <taxon>Peronosporales</taxon>
        <taxon>Peronosporaceae</taxon>
        <taxon>Phytophthora</taxon>
    </lineage>
</organism>
<evidence type="ECO:0000256" key="1">
    <source>
        <dbReference type="SAM" id="MobiDB-lite"/>
    </source>
</evidence>
<dbReference type="InterPro" id="IPR050600">
    <property type="entry name" value="SETD3_SETD6_MTase"/>
</dbReference>
<dbReference type="PANTHER" id="PTHR13271">
    <property type="entry name" value="UNCHARACTERIZED PUTATIVE METHYLTRANSFERASE"/>
    <property type="match status" value="1"/>
</dbReference>
<evidence type="ECO:0000313" key="3">
    <source>
        <dbReference type="EMBL" id="KAL3671656.1"/>
    </source>
</evidence>
<dbReference type="InterPro" id="IPR001214">
    <property type="entry name" value="SET_dom"/>
</dbReference>
<feature type="domain" description="SET" evidence="2">
    <location>
        <begin position="14"/>
        <end position="243"/>
    </location>
</feature>
<keyword evidence="4" id="KW-1185">Reference proteome</keyword>
<proteinExistence type="predicted"/>
<dbReference type="Gene3D" id="3.90.1410.10">
    <property type="entry name" value="set domain protein methyltransferase, domain 1"/>
    <property type="match status" value="1"/>
</dbReference>
<dbReference type="CDD" id="cd10527">
    <property type="entry name" value="SET_LSMT"/>
    <property type="match status" value="1"/>
</dbReference>
<dbReference type="InterPro" id="IPR046341">
    <property type="entry name" value="SET_dom_sf"/>
</dbReference>
<dbReference type="AlphaFoldDB" id="A0ABD3FZD2"/>
<dbReference type="PROSITE" id="PS50280">
    <property type="entry name" value="SET"/>
    <property type="match status" value="1"/>
</dbReference>
<feature type="compositionally biased region" description="Acidic residues" evidence="1">
    <location>
        <begin position="286"/>
        <end position="297"/>
    </location>
</feature>
<dbReference type="Proteomes" id="UP001632037">
    <property type="component" value="Unassembled WGS sequence"/>
</dbReference>
<dbReference type="EMBL" id="JBIMZQ010000005">
    <property type="protein sequence ID" value="KAL3671656.1"/>
    <property type="molecule type" value="Genomic_DNA"/>
</dbReference>
<evidence type="ECO:0000259" key="2">
    <source>
        <dbReference type="PROSITE" id="PS50280"/>
    </source>
</evidence>
<evidence type="ECO:0000313" key="4">
    <source>
        <dbReference type="Proteomes" id="UP001632037"/>
    </source>
</evidence>
<feature type="region of interest" description="Disordered" evidence="1">
    <location>
        <begin position="282"/>
        <end position="307"/>
    </location>
</feature>